<comment type="caution">
    <text evidence="1">The sequence shown here is derived from an EMBL/GenBank/DDBJ whole genome shotgun (WGS) entry which is preliminary data.</text>
</comment>
<dbReference type="AlphaFoldDB" id="X1Q2P5"/>
<gene>
    <name evidence="1" type="ORF">S12H4_10308</name>
</gene>
<proteinExistence type="predicted"/>
<organism evidence="1">
    <name type="scientific">marine sediment metagenome</name>
    <dbReference type="NCBI Taxonomy" id="412755"/>
    <lineage>
        <taxon>unclassified sequences</taxon>
        <taxon>metagenomes</taxon>
        <taxon>ecological metagenomes</taxon>
    </lineage>
</organism>
<protein>
    <submittedName>
        <fullName evidence="1">Uncharacterized protein</fullName>
    </submittedName>
</protein>
<evidence type="ECO:0000313" key="1">
    <source>
        <dbReference type="EMBL" id="GAI62468.1"/>
    </source>
</evidence>
<dbReference type="EMBL" id="BARW01004378">
    <property type="protein sequence ID" value="GAI62468.1"/>
    <property type="molecule type" value="Genomic_DNA"/>
</dbReference>
<name>X1Q2P5_9ZZZZ</name>
<reference evidence="1" key="1">
    <citation type="journal article" date="2014" name="Front. Microbiol.">
        <title>High frequency of phylogenetically diverse reductive dehalogenase-homologous genes in deep subseafloor sedimentary metagenomes.</title>
        <authorList>
            <person name="Kawai M."/>
            <person name="Futagami T."/>
            <person name="Toyoda A."/>
            <person name="Takaki Y."/>
            <person name="Nishi S."/>
            <person name="Hori S."/>
            <person name="Arai W."/>
            <person name="Tsubouchi T."/>
            <person name="Morono Y."/>
            <person name="Uchiyama I."/>
            <person name="Ito T."/>
            <person name="Fujiyama A."/>
            <person name="Inagaki F."/>
            <person name="Takami H."/>
        </authorList>
    </citation>
    <scope>NUCLEOTIDE SEQUENCE</scope>
    <source>
        <strain evidence="1">Expedition CK06-06</strain>
    </source>
</reference>
<sequence>MLVVATYKENAGEFANLTFATTFGSLYKRLRLYFSTTNIGIIKAKILGGEKITIPYMVLQKDRRRENIKVTDERRKPVKAII</sequence>
<accession>X1Q2P5</accession>